<feature type="domain" description="AraC effector-binding" evidence="1">
    <location>
        <begin position="4"/>
        <end position="152"/>
    </location>
</feature>
<accession>A0ABN2FIL7</accession>
<protein>
    <recommendedName>
        <fullName evidence="1">AraC effector-binding domain-containing protein</fullName>
    </recommendedName>
</protein>
<proteinExistence type="predicted"/>
<keyword evidence="3" id="KW-1185">Reference proteome</keyword>
<evidence type="ECO:0000313" key="2">
    <source>
        <dbReference type="EMBL" id="GAA1648252.1"/>
    </source>
</evidence>
<evidence type="ECO:0000313" key="3">
    <source>
        <dbReference type="Proteomes" id="UP001501319"/>
    </source>
</evidence>
<reference evidence="2 3" key="1">
    <citation type="journal article" date="2019" name="Int. J. Syst. Evol. Microbiol.">
        <title>The Global Catalogue of Microorganisms (GCM) 10K type strain sequencing project: providing services to taxonomists for standard genome sequencing and annotation.</title>
        <authorList>
            <consortium name="The Broad Institute Genomics Platform"/>
            <consortium name="The Broad Institute Genome Sequencing Center for Infectious Disease"/>
            <person name="Wu L."/>
            <person name="Ma J."/>
        </authorList>
    </citation>
    <scope>NUCLEOTIDE SEQUENCE [LARGE SCALE GENOMIC DNA]</scope>
    <source>
        <strain evidence="2 3">JCM 14306</strain>
    </source>
</reference>
<dbReference type="RefSeq" id="WP_344113812.1">
    <property type="nucleotide sequence ID" value="NZ_BAAANE010000007.1"/>
</dbReference>
<sequence>MQTAVIETRILAAQPTAVRRAVLRPAELTSWFVGAFGEVSEFLRRRGVRAYGFPFARFHTWTEGRLEVEAGFPVAVPVVSDGQAQAAVLPPGPVAVTLYVGPGDKTGSAYELLADWFQAHGGTPVGDAWEIYHHPPTGEPTHRRIEIVQPYRPTWI</sequence>
<gene>
    <name evidence="2" type="ORF">GCM10009744_44530</name>
</gene>
<evidence type="ECO:0000259" key="1">
    <source>
        <dbReference type="SMART" id="SM00871"/>
    </source>
</evidence>
<dbReference type="Gene3D" id="3.20.80.10">
    <property type="entry name" value="Regulatory factor, effector binding domain"/>
    <property type="match status" value="1"/>
</dbReference>
<dbReference type="SMART" id="SM00871">
    <property type="entry name" value="AraC_E_bind"/>
    <property type="match status" value="1"/>
</dbReference>
<dbReference type="Proteomes" id="UP001501319">
    <property type="component" value="Unassembled WGS sequence"/>
</dbReference>
<name>A0ABN2FIL7_9ACTN</name>
<organism evidence="2 3">
    <name type="scientific">Kribbella alba</name>
    <dbReference type="NCBI Taxonomy" id="190197"/>
    <lineage>
        <taxon>Bacteria</taxon>
        <taxon>Bacillati</taxon>
        <taxon>Actinomycetota</taxon>
        <taxon>Actinomycetes</taxon>
        <taxon>Propionibacteriales</taxon>
        <taxon>Kribbellaceae</taxon>
        <taxon>Kribbella</taxon>
    </lineage>
</organism>
<dbReference type="SUPFAM" id="SSF55136">
    <property type="entry name" value="Probable bacterial effector-binding domain"/>
    <property type="match status" value="1"/>
</dbReference>
<dbReference type="InterPro" id="IPR011256">
    <property type="entry name" value="Reg_factor_effector_dom_sf"/>
</dbReference>
<dbReference type="EMBL" id="BAAANE010000007">
    <property type="protein sequence ID" value="GAA1648252.1"/>
    <property type="molecule type" value="Genomic_DNA"/>
</dbReference>
<comment type="caution">
    <text evidence="2">The sequence shown here is derived from an EMBL/GenBank/DDBJ whole genome shotgun (WGS) entry which is preliminary data.</text>
</comment>
<dbReference type="InterPro" id="IPR010499">
    <property type="entry name" value="AraC_E-bd"/>
</dbReference>